<accession>A0ABM5PKS5</accession>
<dbReference type="Proteomes" id="UP000019331">
    <property type="component" value="Chromosome"/>
</dbReference>
<protein>
    <submittedName>
        <fullName evidence="1">Uncharacterized protein</fullName>
    </submittedName>
</protein>
<evidence type="ECO:0000313" key="2">
    <source>
        <dbReference type="Proteomes" id="UP000019331"/>
    </source>
</evidence>
<keyword evidence="2" id="KW-1185">Reference proteome</keyword>
<organism evidence="1 2">
    <name type="scientific">Borrelia parkeri SLO</name>
    <dbReference type="NCBI Taxonomy" id="1313294"/>
    <lineage>
        <taxon>Bacteria</taxon>
        <taxon>Pseudomonadati</taxon>
        <taxon>Spirochaetota</taxon>
        <taxon>Spirochaetia</taxon>
        <taxon>Spirochaetales</taxon>
        <taxon>Borreliaceae</taxon>
        <taxon>Borrelia</taxon>
    </lineage>
</organism>
<reference evidence="1" key="1">
    <citation type="submission" date="2016-10" db="EMBL/GenBank/DDBJ databases">
        <title>Comparative Genomics of Relapsing Fever Spirochetes.</title>
        <authorList>
            <person name="Schwan T.G."/>
            <person name="Raffel S.J."/>
            <person name="Porcella S.F."/>
            <person name="Martens C.A."/>
            <person name="Bruno D.P."/>
            <person name="Ricklefs S.M."/>
            <person name="Barbian K.B."/>
        </authorList>
    </citation>
    <scope>NUCLEOTIDE SEQUENCE</scope>
    <source>
        <strain evidence="1">SLO</strain>
    </source>
</reference>
<evidence type="ECO:0000313" key="1">
    <source>
        <dbReference type="EMBL" id="AHH09807.1"/>
    </source>
</evidence>
<dbReference type="EMBL" id="CP005851">
    <property type="protein sequence ID" value="AHH09807.1"/>
    <property type="molecule type" value="Genomic_DNA"/>
</dbReference>
<proteinExistence type="predicted"/>
<sequence length="36" mass="4338">MVYTDNLFVIEKLRNAVEMLDQAYPTEEIRFFVIDN</sequence>
<name>A0ABM5PKS5_BORPR</name>
<gene>
    <name evidence="1" type="ORF">BPA_0067101</name>
</gene>